<keyword evidence="3" id="KW-0832">Ubl conjugation</keyword>
<dbReference type="PIRSF" id="PIRSF015614">
    <property type="entry name" value="TRAF"/>
    <property type="match status" value="1"/>
</dbReference>
<dbReference type="GO" id="GO:0009898">
    <property type="term" value="C:cytoplasmic side of plasma membrane"/>
    <property type="evidence" value="ECO:0007669"/>
    <property type="project" value="TreeGrafter"/>
</dbReference>
<proteinExistence type="predicted"/>
<evidence type="ECO:0000259" key="6">
    <source>
        <dbReference type="PROSITE" id="PS50144"/>
    </source>
</evidence>
<accession>A0A814SGW3</accession>
<evidence type="ECO:0000313" key="7">
    <source>
        <dbReference type="EMBL" id="CAF1146273.1"/>
    </source>
</evidence>
<organism evidence="7 9">
    <name type="scientific">Rotaria magnacalcarata</name>
    <dbReference type="NCBI Taxonomy" id="392030"/>
    <lineage>
        <taxon>Eukaryota</taxon>
        <taxon>Metazoa</taxon>
        <taxon>Spiralia</taxon>
        <taxon>Gnathifera</taxon>
        <taxon>Rotifera</taxon>
        <taxon>Eurotatoria</taxon>
        <taxon>Bdelloidea</taxon>
        <taxon>Philodinida</taxon>
        <taxon>Philodinidae</taxon>
        <taxon>Rotaria</taxon>
    </lineage>
</organism>
<keyword evidence="2" id="KW-0053">Apoptosis</keyword>
<dbReference type="InterPro" id="IPR012227">
    <property type="entry name" value="TNF_rcpt-assoc_TRAF_met"/>
</dbReference>
<feature type="domain" description="MATH" evidence="6">
    <location>
        <begin position="229"/>
        <end position="376"/>
    </location>
</feature>
<dbReference type="GO" id="GO:0042981">
    <property type="term" value="P:regulation of apoptotic process"/>
    <property type="evidence" value="ECO:0007669"/>
    <property type="project" value="InterPro"/>
</dbReference>
<evidence type="ECO:0000256" key="3">
    <source>
        <dbReference type="ARBA" id="ARBA00022843"/>
    </source>
</evidence>
<dbReference type="AlphaFoldDB" id="A0A814SGW3"/>
<evidence type="ECO:0000256" key="2">
    <source>
        <dbReference type="ARBA" id="ARBA00022703"/>
    </source>
</evidence>
<sequence length="456" mass="52056">MPDKGFKNDMKTLPIICSFCPWNGLFKDYEEHLKIKHPNPICEFCEERFNSTIKLAEHKQKECTKITVLCPLKEFGCSEPVCRAQLPEHYLIENHQKAIIKAILEANVLNESHERVLGMDVDNGQSASSTMMTTTSENISLQMQEIYETINILAGGIQTLNDDTQRLSSESIKLQSSIESLTQDIGSLKLNVQEQSSFLDGVKPNQEILQQDVASLKQKIDDLQYVSYDATLIWKIVSFNEKMMDAQSERQTSIYSPPFYSSPTGYKMRARLYLNGDGNARRTHMSLFFVLMRGPNDAILKFPFNYRVTFCLYDQTPEQRHIIDSFRPDIRSSSFQRPRSEMNIASGIPKFFPLAMIQQDGNSYVRDDTMFIKVMVDFNDMPKTLLPYAVSLNPGLPMYNQQLLITQEAERRAQQQPQPQPTPINPPLASTETPLSQEPLETDIDEDNFNAEESSA</sequence>
<dbReference type="Gene3D" id="3.30.40.10">
    <property type="entry name" value="Zinc/RING finger domain, C3HC4 (zinc finger)"/>
    <property type="match status" value="1"/>
</dbReference>
<dbReference type="GO" id="GO:0008270">
    <property type="term" value="F:zinc ion binding"/>
    <property type="evidence" value="ECO:0007669"/>
    <property type="project" value="InterPro"/>
</dbReference>
<dbReference type="SMART" id="SM00061">
    <property type="entry name" value="MATH"/>
    <property type="match status" value="1"/>
</dbReference>
<dbReference type="GO" id="GO:0005164">
    <property type="term" value="F:tumor necrosis factor receptor binding"/>
    <property type="evidence" value="ECO:0007669"/>
    <property type="project" value="TreeGrafter"/>
</dbReference>
<evidence type="ECO:0000313" key="8">
    <source>
        <dbReference type="EMBL" id="CAF3801320.1"/>
    </source>
</evidence>
<keyword evidence="1" id="KW-1017">Isopeptide bond</keyword>
<dbReference type="InterPro" id="IPR008974">
    <property type="entry name" value="TRAF-like"/>
</dbReference>
<dbReference type="Pfam" id="PF21355">
    <property type="entry name" value="TRAF-mep_MATH"/>
    <property type="match status" value="1"/>
</dbReference>
<dbReference type="PROSITE" id="PS50144">
    <property type="entry name" value="MATH"/>
    <property type="match status" value="1"/>
</dbReference>
<dbReference type="PANTHER" id="PTHR10131:SF138">
    <property type="entry name" value="RE66324P"/>
    <property type="match status" value="1"/>
</dbReference>
<dbReference type="InterPro" id="IPR049342">
    <property type="entry name" value="TRAF1-6_MATH_dom"/>
</dbReference>
<protein>
    <recommendedName>
        <fullName evidence="6">MATH domain-containing protein</fullName>
    </recommendedName>
</protein>
<reference evidence="7" key="1">
    <citation type="submission" date="2021-02" db="EMBL/GenBank/DDBJ databases">
        <authorList>
            <person name="Nowell W R."/>
        </authorList>
    </citation>
    <scope>NUCLEOTIDE SEQUENCE</scope>
</reference>
<dbReference type="Gene3D" id="2.60.210.10">
    <property type="entry name" value="Apoptosis, Tumor Necrosis Factor Receptor Associated Protein 2, Chain A"/>
    <property type="match status" value="1"/>
</dbReference>
<keyword evidence="4" id="KW-0175">Coiled coil</keyword>
<dbReference type="GO" id="GO:0043122">
    <property type="term" value="P:regulation of canonical NF-kappaB signal transduction"/>
    <property type="evidence" value="ECO:0007669"/>
    <property type="project" value="TreeGrafter"/>
</dbReference>
<dbReference type="InterPro" id="IPR013083">
    <property type="entry name" value="Znf_RING/FYVE/PHD"/>
</dbReference>
<name>A0A814SGW3_9BILA</name>
<dbReference type="InterPro" id="IPR002083">
    <property type="entry name" value="MATH/TRAF_dom"/>
</dbReference>
<gene>
    <name evidence="8" type="ORF">BYL167_LOCUS3011</name>
    <name evidence="7" type="ORF">CJN711_LOCUS9300</name>
</gene>
<dbReference type="GO" id="GO:0007165">
    <property type="term" value="P:signal transduction"/>
    <property type="evidence" value="ECO:0007669"/>
    <property type="project" value="InterPro"/>
</dbReference>
<dbReference type="Proteomes" id="UP000681967">
    <property type="component" value="Unassembled WGS sequence"/>
</dbReference>
<dbReference type="EMBL" id="CAJNOV010003567">
    <property type="protein sequence ID" value="CAF1146273.1"/>
    <property type="molecule type" value="Genomic_DNA"/>
</dbReference>
<evidence type="ECO:0000256" key="1">
    <source>
        <dbReference type="ARBA" id="ARBA00022499"/>
    </source>
</evidence>
<evidence type="ECO:0000256" key="5">
    <source>
        <dbReference type="SAM" id="MobiDB-lite"/>
    </source>
</evidence>
<evidence type="ECO:0000313" key="9">
    <source>
        <dbReference type="Proteomes" id="UP000663855"/>
    </source>
</evidence>
<feature type="region of interest" description="Disordered" evidence="5">
    <location>
        <begin position="410"/>
        <end position="456"/>
    </location>
</feature>
<comment type="caution">
    <text evidence="7">The sequence shown here is derived from an EMBL/GenBank/DDBJ whole genome shotgun (WGS) entry which is preliminary data.</text>
</comment>
<dbReference type="GO" id="GO:0006915">
    <property type="term" value="P:apoptotic process"/>
    <property type="evidence" value="ECO:0007669"/>
    <property type="project" value="UniProtKB-KW"/>
</dbReference>
<dbReference type="EMBL" id="CAJOBH010000559">
    <property type="protein sequence ID" value="CAF3801320.1"/>
    <property type="molecule type" value="Genomic_DNA"/>
</dbReference>
<dbReference type="SUPFAM" id="SSF49599">
    <property type="entry name" value="TRAF domain-like"/>
    <property type="match status" value="1"/>
</dbReference>
<dbReference type="PANTHER" id="PTHR10131">
    <property type="entry name" value="TNF RECEPTOR ASSOCIATED FACTOR"/>
    <property type="match status" value="1"/>
</dbReference>
<dbReference type="Proteomes" id="UP000663855">
    <property type="component" value="Unassembled WGS sequence"/>
</dbReference>
<dbReference type="FunFam" id="2.60.210.10:FF:000001">
    <property type="entry name" value="TNF receptor-associated factor"/>
    <property type="match status" value="1"/>
</dbReference>
<feature type="compositionally biased region" description="Acidic residues" evidence="5">
    <location>
        <begin position="440"/>
        <end position="456"/>
    </location>
</feature>
<evidence type="ECO:0000256" key="4">
    <source>
        <dbReference type="ARBA" id="ARBA00023054"/>
    </source>
</evidence>